<evidence type="ECO:0000256" key="5">
    <source>
        <dbReference type="ARBA" id="ARBA00023204"/>
    </source>
</evidence>
<dbReference type="RefSeq" id="WP_152126030.1">
    <property type="nucleotide sequence ID" value="NZ_WELI01000009.1"/>
</dbReference>
<name>A0A7J5TVA3_9BACT</name>
<dbReference type="InterPro" id="IPR015927">
    <property type="entry name" value="Peptidase_S24_S26A/B/C"/>
</dbReference>
<evidence type="ECO:0000256" key="1">
    <source>
        <dbReference type="ARBA" id="ARBA00007484"/>
    </source>
</evidence>
<keyword evidence="10" id="KW-1185">Reference proteome</keyword>
<keyword evidence="2" id="KW-0227">DNA damage</keyword>
<dbReference type="Proteomes" id="UP000488299">
    <property type="component" value="Unassembled WGS sequence"/>
</dbReference>
<keyword evidence="5" id="KW-0234">DNA repair</keyword>
<reference evidence="9 10" key="1">
    <citation type="submission" date="2019-10" db="EMBL/GenBank/DDBJ databases">
        <title>Rudanella paleaurantiibacter sp. nov., isolated from sludge.</title>
        <authorList>
            <person name="Xu S.Q."/>
        </authorList>
    </citation>
    <scope>NUCLEOTIDE SEQUENCE [LARGE SCALE GENOMIC DNA]</scope>
    <source>
        <strain evidence="9 10">HX-22-17</strain>
    </source>
</reference>
<keyword evidence="6" id="KW-0742">SOS response</keyword>
<dbReference type="GO" id="GO:0009432">
    <property type="term" value="P:SOS response"/>
    <property type="evidence" value="ECO:0007669"/>
    <property type="project" value="UniProtKB-KW"/>
</dbReference>
<dbReference type="AlphaFoldDB" id="A0A7J5TVA3"/>
<protein>
    <submittedName>
        <fullName evidence="9">Translesion error-prone DNA polymerase V autoproteolytic subunit</fullName>
        <ecNumber evidence="9">2.7.7.7</ecNumber>
    </submittedName>
</protein>
<dbReference type="InterPro" id="IPR039418">
    <property type="entry name" value="LexA-like"/>
</dbReference>
<evidence type="ECO:0000256" key="6">
    <source>
        <dbReference type="ARBA" id="ARBA00023236"/>
    </source>
</evidence>
<dbReference type="GO" id="GO:0006355">
    <property type="term" value="P:regulation of DNA-templated transcription"/>
    <property type="evidence" value="ECO:0007669"/>
    <property type="project" value="InterPro"/>
</dbReference>
<evidence type="ECO:0000259" key="8">
    <source>
        <dbReference type="Pfam" id="PF00717"/>
    </source>
</evidence>
<dbReference type="GO" id="GO:0016787">
    <property type="term" value="F:hydrolase activity"/>
    <property type="evidence" value="ECO:0007669"/>
    <property type="project" value="UniProtKB-KW"/>
</dbReference>
<evidence type="ECO:0000256" key="4">
    <source>
        <dbReference type="ARBA" id="ARBA00022813"/>
    </source>
</evidence>
<gene>
    <name evidence="9" type="primary">umuD</name>
    <name evidence="9" type="ORF">F5984_20230</name>
</gene>
<feature type="domain" description="Peptidase S24/S26A/S26B/S26C" evidence="8">
    <location>
        <begin position="29"/>
        <end position="143"/>
    </location>
</feature>
<dbReference type="PANTHER" id="PTHR33516:SF2">
    <property type="entry name" value="LEXA REPRESSOR-RELATED"/>
    <property type="match status" value="1"/>
</dbReference>
<dbReference type="NCBIfam" id="NF007621">
    <property type="entry name" value="PRK10276.1"/>
    <property type="match status" value="1"/>
</dbReference>
<dbReference type="PRINTS" id="PR00726">
    <property type="entry name" value="LEXASERPTASE"/>
</dbReference>
<comment type="caution">
    <text evidence="9">The sequence shown here is derived from an EMBL/GenBank/DDBJ whole genome shotgun (WGS) entry which is preliminary data.</text>
</comment>
<dbReference type="InterPro" id="IPR036286">
    <property type="entry name" value="LexA/Signal_pep-like_sf"/>
</dbReference>
<dbReference type="InterPro" id="IPR006197">
    <property type="entry name" value="Peptidase_S24_LexA"/>
</dbReference>
<dbReference type="SUPFAM" id="SSF51306">
    <property type="entry name" value="LexA/Signal peptidase"/>
    <property type="match status" value="1"/>
</dbReference>
<evidence type="ECO:0000313" key="10">
    <source>
        <dbReference type="Proteomes" id="UP000488299"/>
    </source>
</evidence>
<keyword evidence="4 7" id="KW-0068">Autocatalytic cleavage</keyword>
<evidence type="ECO:0000256" key="2">
    <source>
        <dbReference type="ARBA" id="ARBA00022763"/>
    </source>
</evidence>
<dbReference type="GO" id="GO:0003677">
    <property type="term" value="F:DNA binding"/>
    <property type="evidence" value="ECO:0007669"/>
    <property type="project" value="InterPro"/>
</dbReference>
<comment type="similarity">
    <text evidence="1 7">Belongs to the peptidase S24 family.</text>
</comment>
<dbReference type="Pfam" id="PF00717">
    <property type="entry name" value="Peptidase_S24"/>
    <property type="match status" value="1"/>
</dbReference>
<dbReference type="InterPro" id="IPR050077">
    <property type="entry name" value="LexA_repressor"/>
</dbReference>
<dbReference type="GO" id="GO:0003887">
    <property type="term" value="F:DNA-directed DNA polymerase activity"/>
    <property type="evidence" value="ECO:0007669"/>
    <property type="project" value="UniProtKB-EC"/>
</dbReference>
<keyword evidence="9" id="KW-0548">Nucleotidyltransferase</keyword>
<dbReference type="GO" id="GO:0006281">
    <property type="term" value="P:DNA repair"/>
    <property type="evidence" value="ECO:0007669"/>
    <property type="project" value="UniProtKB-KW"/>
</dbReference>
<dbReference type="EMBL" id="WELI01000009">
    <property type="protein sequence ID" value="KAB7728081.1"/>
    <property type="molecule type" value="Genomic_DNA"/>
</dbReference>
<sequence length="156" mass="17482">MTLNTNLPGPVPPNWHRAITETELELPFFVSSIPAGFPSPADDYIDLKLDLNKLVVANPMATYYVRVSGDSMIDDDIHDGNILVVDRSLTAQPGDVVICCVDGEFTVKRWQRAGRMIVLLPSNPDYEPQYVHPGQKFEIWGVVTFSIRNLRRRGNG</sequence>
<evidence type="ECO:0000256" key="7">
    <source>
        <dbReference type="RuleBase" id="RU003991"/>
    </source>
</evidence>
<keyword evidence="3 7" id="KW-0378">Hydrolase</keyword>
<keyword evidence="9" id="KW-0808">Transferase</keyword>
<dbReference type="EC" id="2.7.7.7" evidence="9"/>
<dbReference type="Gene3D" id="2.10.109.10">
    <property type="entry name" value="Umud Fragment, subunit A"/>
    <property type="match status" value="1"/>
</dbReference>
<accession>A0A7J5TVA3</accession>
<dbReference type="PANTHER" id="PTHR33516">
    <property type="entry name" value="LEXA REPRESSOR"/>
    <property type="match status" value="1"/>
</dbReference>
<organism evidence="9 10">
    <name type="scientific">Rudanella paleaurantiibacter</name>
    <dbReference type="NCBI Taxonomy" id="2614655"/>
    <lineage>
        <taxon>Bacteria</taxon>
        <taxon>Pseudomonadati</taxon>
        <taxon>Bacteroidota</taxon>
        <taxon>Cytophagia</taxon>
        <taxon>Cytophagales</taxon>
        <taxon>Cytophagaceae</taxon>
        <taxon>Rudanella</taxon>
    </lineage>
</organism>
<dbReference type="CDD" id="cd06529">
    <property type="entry name" value="S24_LexA-like"/>
    <property type="match status" value="1"/>
</dbReference>
<evidence type="ECO:0000256" key="3">
    <source>
        <dbReference type="ARBA" id="ARBA00022801"/>
    </source>
</evidence>
<evidence type="ECO:0000313" key="9">
    <source>
        <dbReference type="EMBL" id="KAB7728081.1"/>
    </source>
</evidence>
<proteinExistence type="inferred from homology"/>